<evidence type="ECO:0000256" key="2">
    <source>
        <dbReference type="ARBA" id="ARBA00022448"/>
    </source>
</evidence>
<keyword evidence="3" id="KW-1134">Transmembrane beta strand</keyword>
<dbReference type="InterPro" id="IPR012910">
    <property type="entry name" value="Plug_dom"/>
</dbReference>
<evidence type="ECO:0000259" key="13">
    <source>
        <dbReference type="Pfam" id="PF07715"/>
    </source>
</evidence>
<evidence type="ECO:0000256" key="1">
    <source>
        <dbReference type="ARBA" id="ARBA00004571"/>
    </source>
</evidence>
<evidence type="ECO:0000256" key="10">
    <source>
        <dbReference type="RuleBase" id="RU003357"/>
    </source>
</evidence>
<feature type="domain" description="TonB-dependent receptor plug" evidence="13">
    <location>
        <begin position="46"/>
        <end position="148"/>
    </location>
</feature>
<evidence type="ECO:0000256" key="4">
    <source>
        <dbReference type="ARBA" id="ARBA00022692"/>
    </source>
</evidence>
<dbReference type="PANTHER" id="PTHR30069:SF29">
    <property type="entry name" value="HEMOGLOBIN AND HEMOGLOBIN-HAPTOGLOBIN-BINDING PROTEIN 1-RELATED"/>
    <property type="match status" value="1"/>
</dbReference>
<dbReference type="RefSeq" id="WP_115373916.1">
    <property type="nucleotide sequence ID" value="NZ_QASA01000001.1"/>
</dbReference>
<dbReference type="InterPro" id="IPR037066">
    <property type="entry name" value="Plug_dom_sf"/>
</dbReference>
<dbReference type="PANTHER" id="PTHR30069">
    <property type="entry name" value="TONB-DEPENDENT OUTER MEMBRANE RECEPTOR"/>
    <property type="match status" value="1"/>
</dbReference>
<dbReference type="Proteomes" id="UP000253919">
    <property type="component" value="Unassembled WGS sequence"/>
</dbReference>
<keyword evidence="8" id="KW-0675">Receptor</keyword>
<evidence type="ECO:0000256" key="7">
    <source>
        <dbReference type="ARBA" id="ARBA00023136"/>
    </source>
</evidence>
<evidence type="ECO:0008006" key="16">
    <source>
        <dbReference type="Google" id="ProtNLM"/>
    </source>
</evidence>
<dbReference type="Pfam" id="PF07715">
    <property type="entry name" value="Plug"/>
    <property type="match status" value="1"/>
</dbReference>
<evidence type="ECO:0000256" key="3">
    <source>
        <dbReference type="ARBA" id="ARBA00022452"/>
    </source>
</evidence>
<organism evidence="14 15">
    <name type="scientific">Adhaeribacter pallidiroseus</name>
    <dbReference type="NCBI Taxonomy" id="2072847"/>
    <lineage>
        <taxon>Bacteria</taxon>
        <taxon>Pseudomonadati</taxon>
        <taxon>Bacteroidota</taxon>
        <taxon>Cytophagia</taxon>
        <taxon>Cytophagales</taxon>
        <taxon>Hymenobacteraceae</taxon>
        <taxon>Adhaeribacter</taxon>
    </lineage>
</organism>
<dbReference type="AlphaFoldDB" id="A0A369QRK2"/>
<dbReference type="EMBL" id="QASA01000001">
    <property type="protein sequence ID" value="RDC64818.1"/>
    <property type="molecule type" value="Genomic_DNA"/>
</dbReference>
<name>A0A369QRK2_9BACT</name>
<comment type="caution">
    <text evidence="14">The sequence shown here is derived from an EMBL/GenBank/DDBJ whole genome shotgun (WGS) entry which is preliminary data.</text>
</comment>
<protein>
    <recommendedName>
        <fullName evidence="16">TonB-dependent receptor</fullName>
    </recommendedName>
</protein>
<feature type="domain" description="TonB-dependent receptor-like beta-barrel" evidence="12">
    <location>
        <begin position="190"/>
        <end position="637"/>
    </location>
</feature>
<dbReference type="InterPro" id="IPR036942">
    <property type="entry name" value="Beta-barrel_TonB_sf"/>
</dbReference>
<dbReference type="Gene3D" id="2.40.170.20">
    <property type="entry name" value="TonB-dependent receptor, beta-barrel domain"/>
    <property type="match status" value="1"/>
</dbReference>
<reference evidence="14 15" key="1">
    <citation type="submission" date="2018-04" db="EMBL/GenBank/DDBJ databases">
        <title>Adhaeribacter sp. HMF7616 genome sequencing and assembly.</title>
        <authorList>
            <person name="Kang H."/>
            <person name="Kang J."/>
            <person name="Cha I."/>
            <person name="Kim H."/>
            <person name="Joh K."/>
        </authorList>
    </citation>
    <scope>NUCLEOTIDE SEQUENCE [LARGE SCALE GENOMIC DNA]</scope>
    <source>
        <strain evidence="14 15">HMF7616</strain>
    </source>
</reference>
<keyword evidence="15" id="KW-1185">Reference proteome</keyword>
<evidence type="ECO:0000313" key="14">
    <source>
        <dbReference type="EMBL" id="RDC64818.1"/>
    </source>
</evidence>
<sequence length="676" mass="75881">MIKKSLFQILFLLLVGSVYGQTTDSMRTHALAGVTITTYQEKPAQQTALLITTLALDSLSKFGNYNLTDLIARTPGVTMLSTGVAIAKPVIRGLYGNRVVVLLSGLKFDNQQWQEEHGLGLSDMGLQKVELVKGPLSVLYGTEAMGGVINLIEENAPANGIRESEVALRVNSNTGGGLLQGGYKVNNGDNWFRVRVGVENNADYQDGHHQRVLNSRFDGYYLKSTYGFRKKNWVSTNNLMSSFNRFGFIFNDVYTFIQPDKRWSRHLNENPAHLVLLNTISSDNDIFLNNSKLNVNVGVQSNKRLENEGGGAISLNMHLLTVQYLLKWEKELSAKTKLILSNLGSLEDNTNYGARKIVPDARMQESNVSGYLETNWHQKVIWENGLGVGQKYIKTYFTASVNGPDKEIHPFSKFSPYYNAFTGLSLLPTTNLHFKLNASTGVRIPNLAELSSDGLHEGVFTYEIGNPDLKNEQNLAFNGHAELNTQAVTFWVSPFYNHFFNFISLNPTTEEWFGFPVYRYQQQNVNQYGGEAALQIKASPKLSVGSTVSGMISKTKAGDYTPFIPATKITPNLHYTFELPQNRALQVFTTVDYNFKQSKVAPYEIATPAYNLWNAGFSTVISQQQGTWQFTLTGNNLLNRAYYDHLSRFKYFGLLNMGRNITFQLKYTLTNKLNKL</sequence>
<dbReference type="GO" id="GO:0015344">
    <property type="term" value="F:siderophore uptake transmembrane transporter activity"/>
    <property type="evidence" value="ECO:0007669"/>
    <property type="project" value="TreeGrafter"/>
</dbReference>
<keyword evidence="6 10" id="KW-0798">TonB box</keyword>
<keyword evidence="9" id="KW-0998">Cell outer membrane</keyword>
<keyword evidence="5 11" id="KW-0732">Signal</keyword>
<keyword evidence="4" id="KW-0812">Transmembrane</keyword>
<dbReference type="OrthoDB" id="9795928at2"/>
<proteinExistence type="inferred from homology"/>
<evidence type="ECO:0000256" key="11">
    <source>
        <dbReference type="SAM" id="SignalP"/>
    </source>
</evidence>
<dbReference type="GO" id="GO:0009279">
    <property type="term" value="C:cell outer membrane"/>
    <property type="evidence" value="ECO:0007669"/>
    <property type="project" value="UniProtKB-SubCell"/>
</dbReference>
<dbReference type="GO" id="GO:0044718">
    <property type="term" value="P:siderophore transmembrane transport"/>
    <property type="evidence" value="ECO:0007669"/>
    <property type="project" value="TreeGrafter"/>
</dbReference>
<keyword evidence="2" id="KW-0813">Transport</keyword>
<dbReference type="InterPro" id="IPR000531">
    <property type="entry name" value="Beta-barrel_TonB"/>
</dbReference>
<dbReference type="InterPro" id="IPR039426">
    <property type="entry name" value="TonB-dep_rcpt-like"/>
</dbReference>
<gene>
    <name evidence="14" type="ORF">AHMF7616_03438</name>
</gene>
<accession>A0A369QRK2</accession>
<evidence type="ECO:0000313" key="15">
    <source>
        <dbReference type="Proteomes" id="UP000253919"/>
    </source>
</evidence>
<evidence type="ECO:0000256" key="6">
    <source>
        <dbReference type="ARBA" id="ARBA00023077"/>
    </source>
</evidence>
<evidence type="ECO:0000256" key="5">
    <source>
        <dbReference type="ARBA" id="ARBA00022729"/>
    </source>
</evidence>
<dbReference type="Gene3D" id="2.170.130.10">
    <property type="entry name" value="TonB-dependent receptor, plug domain"/>
    <property type="match status" value="1"/>
</dbReference>
<feature type="chain" id="PRO_5017034129" description="TonB-dependent receptor" evidence="11">
    <location>
        <begin position="21"/>
        <end position="676"/>
    </location>
</feature>
<dbReference type="Pfam" id="PF00593">
    <property type="entry name" value="TonB_dep_Rec_b-barrel"/>
    <property type="match status" value="1"/>
</dbReference>
<dbReference type="SUPFAM" id="SSF56935">
    <property type="entry name" value="Porins"/>
    <property type="match status" value="1"/>
</dbReference>
<comment type="subcellular location">
    <subcellularLocation>
        <location evidence="1">Cell outer membrane</location>
        <topology evidence="1">Multi-pass membrane protein</topology>
    </subcellularLocation>
</comment>
<keyword evidence="7 10" id="KW-0472">Membrane</keyword>
<comment type="similarity">
    <text evidence="10">Belongs to the TonB-dependent receptor family.</text>
</comment>
<evidence type="ECO:0000256" key="9">
    <source>
        <dbReference type="ARBA" id="ARBA00023237"/>
    </source>
</evidence>
<evidence type="ECO:0000259" key="12">
    <source>
        <dbReference type="Pfam" id="PF00593"/>
    </source>
</evidence>
<feature type="signal peptide" evidence="11">
    <location>
        <begin position="1"/>
        <end position="20"/>
    </location>
</feature>
<evidence type="ECO:0000256" key="8">
    <source>
        <dbReference type="ARBA" id="ARBA00023170"/>
    </source>
</evidence>